<accession>A0A562TYR4</accession>
<evidence type="ECO:0000313" key="5">
    <source>
        <dbReference type="EMBL" id="TWI98742.1"/>
    </source>
</evidence>
<dbReference type="SMART" id="SM00028">
    <property type="entry name" value="TPR"/>
    <property type="match status" value="3"/>
</dbReference>
<reference evidence="5 6" key="1">
    <citation type="submission" date="2019-07" db="EMBL/GenBank/DDBJ databases">
        <title>Genomic Encyclopedia of Archaeal and Bacterial Type Strains, Phase II (KMG-II): from individual species to whole genera.</title>
        <authorList>
            <person name="Goeker M."/>
        </authorList>
    </citation>
    <scope>NUCLEOTIDE SEQUENCE [LARGE SCALE GENOMIC DNA]</scope>
    <source>
        <strain evidence="5 6">ATCC BAA-1854</strain>
    </source>
</reference>
<organism evidence="5 6">
    <name type="scientific">Mucilaginibacter frigoritolerans</name>
    <dbReference type="NCBI Taxonomy" id="652788"/>
    <lineage>
        <taxon>Bacteria</taxon>
        <taxon>Pseudomonadati</taxon>
        <taxon>Bacteroidota</taxon>
        <taxon>Sphingobacteriia</taxon>
        <taxon>Sphingobacteriales</taxon>
        <taxon>Sphingobacteriaceae</taxon>
        <taxon>Mucilaginibacter</taxon>
    </lineage>
</organism>
<dbReference type="InterPro" id="IPR051685">
    <property type="entry name" value="Ycf3/AcsC/BcsC/TPR_MFPF"/>
</dbReference>
<sequence length="343" mass="38961">MKFLKYLFIPVLLLICYRASFAQTNEDAHTLVKEGVKLNDEGKYAEAIAKYNEALKIDQENLYADFEMAYTLFLSNKGDDGIPYIQKVIAANTSLSAGAYDLLGSIYDKDNQKDKAIETYTAGIKANPTYQRLYYNLGLVYFRYKQYAEAEKYAIEAIKLDPTHASSQRMYALVCFHQNKRVPALLGFCSFILLEPNTARSVESYNNIQHIIQGGVLRDADGKATILLSPKDNNDISTLNMGISLVVLSGQQKKLSGQALFEYELKSMFELAGQLSEKKTDAEKDFFWKYYADYFYKLAQSPNMTAFARLVNGNTTESAQWIKENPQPMTDLNNWVKATERSF</sequence>
<name>A0A562TYR4_9SPHI</name>
<dbReference type="InterPro" id="IPR019734">
    <property type="entry name" value="TPR_rpt"/>
</dbReference>
<proteinExistence type="predicted"/>
<keyword evidence="6" id="KW-1185">Reference proteome</keyword>
<evidence type="ECO:0000256" key="1">
    <source>
        <dbReference type="ARBA" id="ARBA00022737"/>
    </source>
</evidence>
<feature type="signal peptide" evidence="4">
    <location>
        <begin position="1"/>
        <end position="22"/>
    </location>
</feature>
<dbReference type="OrthoDB" id="793001at2"/>
<dbReference type="Pfam" id="PF13181">
    <property type="entry name" value="TPR_8"/>
    <property type="match status" value="1"/>
</dbReference>
<dbReference type="PROSITE" id="PS50293">
    <property type="entry name" value="TPR_REGION"/>
    <property type="match status" value="1"/>
</dbReference>
<dbReference type="Pfam" id="PF13414">
    <property type="entry name" value="TPR_11"/>
    <property type="match status" value="1"/>
</dbReference>
<evidence type="ECO:0000313" key="6">
    <source>
        <dbReference type="Proteomes" id="UP000317010"/>
    </source>
</evidence>
<dbReference type="InterPro" id="IPR011990">
    <property type="entry name" value="TPR-like_helical_dom_sf"/>
</dbReference>
<gene>
    <name evidence="5" type="ORF">JN11_02930</name>
</gene>
<feature type="chain" id="PRO_5022082073" evidence="4">
    <location>
        <begin position="23"/>
        <end position="343"/>
    </location>
</feature>
<feature type="repeat" description="TPR" evidence="3">
    <location>
        <begin position="131"/>
        <end position="164"/>
    </location>
</feature>
<dbReference type="EMBL" id="VLLI01000008">
    <property type="protein sequence ID" value="TWI98742.1"/>
    <property type="molecule type" value="Genomic_DNA"/>
</dbReference>
<dbReference type="Gene3D" id="1.25.40.10">
    <property type="entry name" value="Tetratricopeptide repeat domain"/>
    <property type="match status" value="2"/>
</dbReference>
<keyword evidence="4" id="KW-0732">Signal</keyword>
<dbReference type="PROSITE" id="PS50005">
    <property type="entry name" value="TPR"/>
    <property type="match status" value="3"/>
</dbReference>
<keyword evidence="1" id="KW-0677">Repeat</keyword>
<evidence type="ECO:0000256" key="3">
    <source>
        <dbReference type="PROSITE-ProRule" id="PRU00339"/>
    </source>
</evidence>
<protein>
    <submittedName>
        <fullName evidence="5">Tetratricopeptide repeat protein</fullName>
    </submittedName>
</protein>
<feature type="repeat" description="TPR" evidence="3">
    <location>
        <begin position="28"/>
        <end position="61"/>
    </location>
</feature>
<feature type="repeat" description="TPR" evidence="3">
    <location>
        <begin position="97"/>
        <end position="130"/>
    </location>
</feature>
<comment type="caution">
    <text evidence="5">The sequence shown here is derived from an EMBL/GenBank/DDBJ whole genome shotgun (WGS) entry which is preliminary data.</text>
</comment>
<dbReference type="Pfam" id="PF00515">
    <property type="entry name" value="TPR_1"/>
    <property type="match status" value="1"/>
</dbReference>
<dbReference type="SUPFAM" id="SSF48452">
    <property type="entry name" value="TPR-like"/>
    <property type="match status" value="1"/>
</dbReference>
<dbReference type="AlphaFoldDB" id="A0A562TYR4"/>
<dbReference type="PANTHER" id="PTHR44943:SF8">
    <property type="entry name" value="TPR REPEAT-CONTAINING PROTEIN MJ0263"/>
    <property type="match status" value="1"/>
</dbReference>
<evidence type="ECO:0000256" key="2">
    <source>
        <dbReference type="ARBA" id="ARBA00022803"/>
    </source>
</evidence>
<evidence type="ECO:0000256" key="4">
    <source>
        <dbReference type="SAM" id="SignalP"/>
    </source>
</evidence>
<dbReference type="RefSeq" id="WP_144913655.1">
    <property type="nucleotide sequence ID" value="NZ_VLLI01000008.1"/>
</dbReference>
<keyword evidence="2 3" id="KW-0802">TPR repeat</keyword>
<dbReference type="Proteomes" id="UP000317010">
    <property type="component" value="Unassembled WGS sequence"/>
</dbReference>
<dbReference type="PANTHER" id="PTHR44943">
    <property type="entry name" value="CELLULOSE SYNTHASE OPERON PROTEIN C"/>
    <property type="match status" value="1"/>
</dbReference>